<evidence type="ECO:0000313" key="1">
    <source>
        <dbReference type="EMBL" id="MFC6040694.1"/>
    </source>
</evidence>
<sequence length="174" mass="19826">MKKWLLLLLIIVLVGCTEKLPEFEEYAGRPLEIAVIGAAPDVRETNVVFEEFNMADLLFIDFSEYDAVFIMKEHLEEASAAEYAEVYTSSKIPFFFIESTKGSDPFIYADETYDNTQQFGDGMKMKFAAGYVPSNDSETGPTTYNFGLYNDIKNDETVEGVYSHIFKMIEKHVK</sequence>
<gene>
    <name evidence="1" type="ORF">ACFPYN_14795</name>
</gene>
<dbReference type="RefSeq" id="WP_377735233.1">
    <property type="nucleotide sequence ID" value="NZ_JBHSRI010000025.1"/>
</dbReference>
<proteinExistence type="predicted"/>
<organism evidence="1 2">
    <name type="scientific">Paenisporosarcina macmurdoensis</name>
    <dbReference type="NCBI Taxonomy" id="212659"/>
    <lineage>
        <taxon>Bacteria</taxon>
        <taxon>Bacillati</taxon>
        <taxon>Bacillota</taxon>
        <taxon>Bacilli</taxon>
        <taxon>Bacillales</taxon>
        <taxon>Caryophanaceae</taxon>
        <taxon>Paenisporosarcina</taxon>
    </lineage>
</organism>
<accession>A0ABW1L9T6</accession>
<dbReference type="EMBL" id="JBHSRI010000025">
    <property type="protein sequence ID" value="MFC6040694.1"/>
    <property type="molecule type" value="Genomic_DNA"/>
</dbReference>
<name>A0ABW1L9T6_9BACL</name>
<keyword evidence="2" id="KW-1185">Reference proteome</keyword>
<reference evidence="2" key="1">
    <citation type="journal article" date="2019" name="Int. J. Syst. Evol. Microbiol.">
        <title>The Global Catalogue of Microorganisms (GCM) 10K type strain sequencing project: providing services to taxonomists for standard genome sequencing and annotation.</title>
        <authorList>
            <consortium name="The Broad Institute Genomics Platform"/>
            <consortium name="The Broad Institute Genome Sequencing Center for Infectious Disease"/>
            <person name="Wu L."/>
            <person name="Ma J."/>
        </authorList>
    </citation>
    <scope>NUCLEOTIDE SEQUENCE [LARGE SCALE GENOMIC DNA]</scope>
    <source>
        <strain evidence="2">CCUG 54527</strain>
    </source>
</reference>
<protein>
    <recommendedName>
        <fullName evidence="3">Lipoprotein</fullName>
    </recommendedName>
</protein>
<evidence type="ECO:0000313" key="2">
    <source>
        <dbReference type="Proteomes" id="UP001596170"/>
    </source>
</evidence>
<comment type="caution">
    <text evidence="1">The sequence shown here is derived from an EMBL/GenBank/DDBJ whole genome shotgun (WGS) entry which is preliminary data.</text>
</comment>
<evidence type="ECO:0008006" key="3">
    <source>
        <dbReference type="Google" id="ProtNLM"/>
    </source>
</evidence>
<dbReference type="Proteomes" id="UP001596170">
    <property type="component" value="Unassembled WGS sequence"/>
</dbReference>
<dbReference type="PROSITE" id="PS51257">
    <property type="entry name" value="PROKAR_LIPOPROTEIN"/>
    <property type="match status" value="1"/>
</dbReference>